<reference evidence="1" key="1">
    <citation type="journal article" date="2015" name="Nature">
        <title>Complex archaea that bridge the gap between prokaryotes and eukaryotes.</title>
        <authorList>
            <person name="Spang A."/>
            <person name="Saw J.H."/>
            <person name="Jorgensen S.L."/>
            <person name="Zaremba-Niedzwiedzka K."/>
            <person name="Martijn J."/>
            <person name="Lind A.E."/>
            <person name="van Eijk R."/>
            <person name="Schleper C."/>
            <person name="Guy L."/>
            <person name="Ettema T.J."/>
        </authorList>
    </citation>
    <scope>NUCLEOTIDE SEQUENCE</scope>
</reference>
<name>A0A0F9JW70_9ZZZZ</name>
<comment type="caution">
    <text evidence="1">The sequence shown here is derived from an EMBL/GenBank/DDBJ whole genome shotgun (WGS) entry which is preliminary data.</text>
</comment>
<organism evidence="1">
    <name type="scientific">marine sediment metagenome</name>
    <dbReference type="NCBI Taxonomy" id="412755"/>
    <lineage>
        <taxon>unclassified sequences</taxon>
        <taxon>metagenomes</taxon>
        <taxon>ecological metagenomes</taxon>
    </lineage>
</organism>
<protein>
    <submittedName>
        <fullName evidence="1">Uncharacterized protein</fullName>
    </submittedName>
</protein>
<evidence type="ECO:0000313" key="1">
    <source>
        <dbReference type="EMBL" id="KKM66711.1"/>
    </source>
</evidence>
<dbReference type="EMBL" id="LAZR01010477">
    <property type="protein sequence ID" value="KKM66711.1"/>
    <property type="molecule type" value="Genomic_DNA"/>
</dbReference>
<gene>
    <name evidence="1" type="ORF">LCGC14_1478530</name>
</gene>
<dbReference type="AlphaFoldDB" id="A0A0F9JW70"/>
<sequence length="50" mass="5666">MTKAKIKYPGCGHERPITQREISRGNLRDLECKECKKKKPKKGTLNPSPA</sequence>
<accession>A0A0F9JW70</accession>
<proteinExistence type="predicted"/>